<dbReference type="GO" id="GO:0016020">
    <property type="term" value="C:membrane"/>
    <property type="evidence" value="ECO:0007669"/>
    <property type="project" value="InterPro"/>
</dbReference>
<keyword evidence="1" id="KW-0472">Membrane</keyword>
<dbReference type="GO" id="GO:0008654">
    <property type="term" value="P:phospholipid biosynthetic process"/>
    <property type="evidence" value="ECO:0007669"/>
    <property type="project" value="InterPro"/>
</dbReference>
<dbReference type="InterPro" id="IPR043130">
    <property type="entry name" value="CDP-OH_PTrfase_TM_dom"/>
</dbReference>
<evidence type="ECO:0000256" key="1">
    <source>
        <dbReference type="SAM" id="Phobius"/>
    </source>
</evidence>
<reference evidence="2" key="1">
    <citation type="submission" date="2018-06" db="EMBL/GenBank/DDBJ databases">
        <authorList>
            <person name="Zhirakovskaya E."/>
        </authorList>
    </citation>
    <scope>NUCLEOTIDE SEQUENCE</scope>
</reference>
<dbReference type="GO" id="GO:0008444">
    <property type="term" value="F:CDP-diacylglycerol-glycerol-3-phosphate 3-phosphatidyltransferase activity"/>
    <property type="evidence" value="ECO:0007669"/>
    <property type="project" value="UniProtKB-EC"/>
</dbReference>
<keyword evidence="1" id="KW-0812">Transmembrane</keyword>
<evidence type="ECO:0000313" key="2">
    <source>
        <dbReference type="EMBL" id="VAW69956.1"/>
    </source>
</evidence>
<feature type="transmembrane region" description="Helical" evidence="1">
    <location>
        <begin position="101"/>
        <end position="134"/>
    </location>
</feature>
<proteinExistence type="predicted"/>
<feature type="transmembrane region" description="Helical" evidence="1">
    <location>
        <begin position="57"/>
        <end position="78"/>
    </location>
</feature>
<dbReference type="AlphaFoldDB" id="A0A3B0YNJ1"/>
<feature type="transmembrane region" description="Helical" evidence="1">
    <location>
        <begin position="32"/>
        <end position="50"/>
    </location>
</feature>
<sequence>MLSVYDLKPRFQALLRPLVAYLARSGVTPNQVTVFAAVLSAVSGLCIVRWSEQAWPLLLMPAVLFVRMALNAVDGMLAREFNMQSPLGAILNEMGDVLSDVALYLPFAFIPGLSVAGVVMVVILGVVSEMAGVVALQVGSARRYDGPMGKSDRAVVFGGLGLLLGAGVAGGLWVNVVLWCVVGMTGLTIVNRCRHGLAAPS</sequence>
<gene>
    <name evidence="2" type="ORF">MNBD_GAMMA10-3117</name>
</gene>
<dbReference type="Gene3D" id="1.20.120.1760">
    <property type="match status" value="1"/>
</dbReference>
<protein>
    <submittedName>
        <fullName evidence="2">CDP-diacylglycerol--glycerol-3-phosphate 3-phosphatidyltransferase</fullName>
        <ecNumber evidence="2">2.7.8.5</ecNumber>
    </submittedName>
</protein>
<keyword evidence="2" id="KW-0808">Transferase</keyword>
<accession>A0A3B0YNJ1</accession>
<dbReference type="EMBL" id="UOFJ01000480">
    <property type="protein sequence ID" value="VAW69956.1"/>
    <property type="molecule type" value="Genomic_DNA"/>
</dbReference>
<name>A0A3B0YNJ1_9ZZZZ</name>
<dbReference type="EC" id="2.7.8.5" evidence="2"/>
<dbReference type="InterPro" id="IPR000462">
    <property type="entry name" value="CDP-OH_P_trans"/>
</dbReference>
<dbReference type="Pfam" id="PF01066">
    <property type="entry name" value="CDP-OH_P_transf"/>
    <property type="match status" value="1"/>
</dbReference>
<feature type="transmembrane region" description="Helical" evidence="1">
    <location>
        <begin position="154"/>
        <end position="174"/>
    </location>
</feature>
<organism evidence="2">
    <name type="scientific">hydrothermal vent metagenome</name>
    <dbReference type="NCBI Taxonomy" id="652676"/>
    <lineage>
        <taxon>unclassified sequences</taxon>
        <taxon>metagenomes</taxon>
        <taxon>ecological metagenomes</taxon>
    </lineage>
</organism>
<keyword evidence="1" id="KW-1133">Transmembrane helix</keyword>